<dbReference type="PANTHER" id="PTHR14418:SF5">
    <property type="entry name" value="CONDENSIN COMPLEX SUBUNIT 3"/>
    <property type="match status" value="1"/>
</dbReference>
<sequence>MQDPTDADCPAVEAFIWLARHDPTSEVRRAALAAMVLTTRTLPSLVERCRDVADSVRRTAYKILATRTVLRPLSIAKRIRILQDGLTDRAADVRQSAQDLVLSWFKATECDPVKLLRRLDTEGVPETSQLMLNNLFIALPEPDFSNMVQIWASQYLNEECVLFSMTS</sequence>
<dbReference type="GO" id="GO:0000793">
    <property type="term" value="C:condensed chromosome"/>
    <property type="evidence" value="ECO:0007669"/>
    <property type="project" value="TreeGrafter"/>
</dbReference>
<dbReference type="EMBL" id="UZAN01043648">
    <property type="protein sequence ID" value="VDP78882.1"/>
    <property type="molecule type" value="Genomic_DNA"/>
</dbReference>
<gene>
    <name evidence="1" type="ORF">ECPE_LOCUS6630</name>
</gene>
<dbReference type="InterPro" id="IPR027165">
    <property type="entry name" value="CND3"/>
</dbReference>
<dbReference type="InterPro" id="IPR016024">
    <property type="entry name" value="ARM-type_fold"/>
</dbReference>
<dbReference type="Gene3D" id="1.25.10.10">
    <property type="entry name" value="Leucine-rich Repeat Variant"/>
    <property type="match status" value="1"/>
</dbReference>
<proteinExistence type="predicted"/>
<evidence type="ECO:0000313" key="2">
    <source>
        <dbReference type="Proteomes" id="UP000272942"/>
    </source>
</evidence>
<reference evidence="1 2" key="2">
    <citation type="submission" date="2018-11" db="EMBL/GenBank/DDBJ databases">
        <authorList>
            <consortium name="Pathogen Informatics"/>
        </authorList>
    </citation>
    <scope>NUCLEOTIDE SEQUENCE [LARGE SCALE GENOMIC DNA]</scope>
    <source>
        <strain evidence="1 2">Egypt</strain>
    </source>
</reference>
<dbReference type="GO" id="GO:0007076">
    <property type="term" value="P:mitotic chromosome condensation"/>
    <property type="evidence" value="ECO:0007669"/>
    <property type="project" value="InterPro"/>
</dbReference>
<accession>A0A183AI45</accession>
<keyword evidence="2" id="KW-1185">Reference proteome</keyword>
<protein>
    <submittedName>
        <fullName evidence="3">HEAT repeat domain-containing protein</fullName>
    </submittedName>
</protein>
<organism evidence="3">
    <name type="scientific">Echinostoma caproni</name>
    <dbReference type="NCBI Taxonomy" id="27848"/>
    <lineage>
        <taxon>Eukaryota</taxon>
        <taxon>Metazoa</taxon>
        <taxon>Spiralia</taxon>
        <taxon>Lophotrochozoa</taxon>
        <taxon>Platyhelminthes</taxon>
        <taxon>Trematoda</taxon>
        <taxon>Digenea</taxon>
        <taxon>Plagiorchiida</taxon>
        <taxon>Echinostomata</taxon>
        <taxon>Echinostomatoidea</taxon>
        <taxon>Echinostomatidae</taxon>
        <taxon>Echinostoma</taxon>
    </lineage>
</organism>
<dbReference type="AlphaFoldDB" id="A0A183AI45"/>
<dbReference type="OrthoDB" id="27187at2759"/>
<dbReference type="SUPFAM" id="SSF48371">
    <property type="entry name" value="ARM repeat"/>
    <property type="match status" value="1"/>
</dbReference>
<evidence type="ECO:0000313" key="3">
    <source>
        <dbReference type="WBParaSite" id="ECPE_0000664301-mRNA-1"/>
    </source>
</evidence>
<dbReference type="InterPro" id="IPR011989">
    <property type="entry name" value="ARM-like"/>
</dbReference>
<dbReference type="Proteomes" id="UP000272942">
    <property type="component" value="Unassembled WGS sequence"/>
</dbReference>
<reference evidence="3" key="1">
    <citation type="submission" date="2016-06" db="UniProtKB">
        <authorList>
            <consortium name="WormBaseParasite"/>
        </authorList>
    </citation>
    <scope>IDENTIFICATION</scope>
</reference>
<name>A0A183AI45_9TREM</name>
<evidence type="ECO:0000313" key="1">
    <source>
        <dbReference type="EMBL" id="VDP78882.1"/>
    </source>
</evidence>
<dbReference type="PANTHER" id="PTHR14418">
    <property type="entry name" value="CONDENSIN COMPLEX SUBUNIT 3-RELATED"/>
    <property type="match status" value="1"/>
</dbReference>
<dbReference type="WBParaSite" id="ECPE_0000664301-mRNA-1">
    <property type="protein sequence ID" value="ECPE_0000664301-mRNA-1"/>
    <property type="gene ID" value="ECPE_0000664301"/>
</dbReference>
<dbReference type="GO" id="GO:0000796">
    <property type="term" value="C:condensin complex"/>
    <property type="evidence" value="ECO:0007669"/>
    <property type="project" value="InterPro"/>
</dbReference>